<dbReference type="FunFam" id="3.30.70.270:FF:000001">
    <property type="entry name" value="Diguanylate cyclase domain protein"/>
    <property type="match status" value="1"/>
</dbReference>
<dbReference type="GO" id="GO:0052621">
    <property type="term" value="F:diguanylate cyclase activity"/>
    <property type="evidence" value="ECO:0007669"/>
    <property type="project" value="UniProtKB-EC"/>
</dbReference>
<proteinExistence type="predicted"/>
<evidence type="ECO:0000256" key="1">
    <source>
        <dbReference type="ARBA" id="ARBA00001946"/>
    </source>
</evidence>
<dbReference type="InterPro" id="IPR050469">
    <property type="entry name" value="Diguanylate_Cyclase"/>
</dbReference>
<accession>A0A0D8WPQ4</accession>
<dbReference type="PANTHER" id="PTHR45138:SF9">
    <property type="entry name" value="DIGUANYLATE CYCLASE DGCM-RELATED"/>
    <property type="match status" value="1"/>
</dbReference>
<dbReference type="EMBL" id="VRMQ01000002">
    <property type="protein sequence ID" value="TXN16958.1"/>
    <property type="molecule type" value="Genomic_DNA"/>
</dbReference>
<evidence type="ECO:0000313" key="13">
    <source>
        <dbReference type="Proteomes" id="UP000321504"/>
    </source>
</evidence>
<dbReference type="SUPFAM" id="SSF55073">
    <property type="entry name" value="Nucleotide cyclase"/>
    <property type="match status" value="1"/>
</dbReference>
<dbReference type="OMA" id="ASGRNCY"/>
<reference evidence="5" key="5">
    <citation type="submission" date="2019-12" db="EMBL/GenBank/DDBJ databases">
        <authorList>
            <consortium name="NCBI Pathogen Detection Project"/>
        </authorList>
    </citation>
    <scope>NUCLEOTIDE SEQUENCE</scope>
    <source>
        <strain evidence="5">1930</strain>
    </source>
</reference>
<dbReference type="Gene3D" id="3.30.70.270">
    <property type="match status" value="1"/>
</dbReference>
<evidence type="ECO:0000313" key="9">
    <source>
        <dbReference type="EMBL" id="QHH10291.1"/>
    </source>
</evidence>
<evidence type="ECO:0000313" key="11">
    <source>
        <dbReference type="EMBL" id="WAT89599.1"/>
    </source>
</evidence>
<comment type="catalytic activity">
    <reaction evidence="3">
        <text>2 GTP = 3',3'-c-di-GMP + 2 diphosphate</text>
        <dbReference type="Rhea" id="RHEA:24898"/>
        <dbReference type="ChEBI" id="CHEBI:33019"/>
        <dbReference type="ChEBI" id="CHEBI:37565"/>
        <dbReference type="ChEBI" id="CHEBI:58805"/>
        <dbReference type="EC" id="2.7.7.65"/>
    </reaction>
</comment>
<dbReference type="CDD" id="cd01949">
    <property type="entry name" value="GGDEF"/>
    <property type="match status" value="1"/>
</dbReference>
<reference evidence="11" key="7">
    <citation type="submission" date="2022-12" db="EMBL/GenBank/DDBJ databases">
        <title>Vibrio parahaemolyticus become highly virulent by producing novel Tc toxins.</title>
        <authorList>
            <person name="Yang F."/>
            <person name="You Y."/>
            <person name="Lai Q."/>
            <person name="Xu L."/>
            <person name="Li F."/>
        </authorList>
    </citation>
    <scope>NUCLEOTIDE SEQUENCE</scope>
    <source>
        <strain evidence="11">Vp-HL-202005</strain>
    </source>
</reference>
<sequence length="306" mass="34673">MQFTLEHAQDVLSGMPDPTFILSEDGIYIDVFGGTDKKAYHDGSNLIGKTLHSVLEKEQADWFIEQINRSLNQDSIVTIEYKMCADSIQGIDANSGPKGDLYYEGKICPLTINYQGRRVVLILTRNISNRHRVETLLRHQSQIDALTNIYNRRVFFEKLTEEVIKSQTPDYQSALLLFDLDFFKVINDKRGHDAGDYVLETLADLVSHLLVKDEIFARVGGEEFAIILPETSLSAAKEVGEEVRSHIQNCQFEFEKIEIPVTVSVGVVKIGRNETTKRLYAHADKALYAAKRNGRNCVATLDRQME</sequence>
<dbReference type="Proteomes" id="UP000037697">
    <property type="component" value="Unassembled WGS sequence"/>
</dbReference>
<dbReference type="PROSITE" id="PS50887">
    <property type="entry name" value="GGDEF"/>
    <property type="match status" value="1"/>
</dbReference>
<evidence type="ECO:0000313" key="8">
    <source>
        <dbReference type="EMBL" id="NMU29341.1"/>
    </source>
</evidence>
<dbReference type="Proteomes" id="UP001156560">
    <property type="component" value="Chromosome 1"/>
</dbReference>
<dbReference type="Proteomes" id="UP000856022">
    <property type="component" value="Unassembled WGS sequence"/>
</dbReference>
<evidence type="ECO:0000313" key="16">
    <source>
        <dbReference type="Proteomes" id="UP001156560"/>
    </source>
</evidence>
<reference evidence="7" key="8">
    <citation type="submission" date="2023-06" db="EMBL/GenBank/DDBJ databases">
        <title>Genomic Diversity of Vibrio spp. and Metagenomic Analysis of Pathogens in Florida Gulf Coastal Waters Following Hurricane Ian.</title>
        <authorList>
            <person name="Brumfield K.D."/>
        </authorList>
    </citation>
    <scope>NUCLEOTIDE SEQUENCE</scope>
    <source>
        <strain evidence="7">WBS2B-138</strain>
    </source>
</reference>
<reference evidence="8 15" key="6">
    <citation type="submission" date="2020-04" db="EMBL/GenBank/DDBJ databases">
        <title>Whole-genome sequencing of Vibrio spp. from China reveals different genetic environments of blaCTX-M-14 among diverse lineages.</title>
        <authorList>
            <person name="Zheng Z."/>
            <person name="Ye L."/>
            <person name="Chen S."/>
        </authorList>
    </citation>
    <scope>NUCLEOTIDE SEQUENCE [LARGE SCALE GENOMIC DNA]</scope>
    <source>
        <strain evidence="8 15">Vb0574</strain>
    </source>
</reference>
<dbReference type="AlphaFoldDB" id="A0A0D8WPQ4"/>
<evidence type="ECO:0000313" key="6">
    <source>
        <dbReference type="EMBL" id="KOY25387.1"/>
    </source>
</evidence>
<comment type="cofactor">
    <cofactor evidence="1">
        <name>Mg(2+)</name>
        <dbReference type="ChEBI" id="CHEBI:18420"/>
    </cofactor>
</comment>
<dbReference type="InterPro" id="IPR035965">
    <property type="entry name" value="PAS-like_dom_sf"/>
</dbReference>
<evidence type="ECO:0000313" key="15">
    <source>
        <dbReference type="Proteomes" id="UP000555836"/>
    </source>
</evidence>
<organism evidence="11 16">
    <name type="scientific">Vibrio parahaemolyticus</name>
    <dbReference type="NCBI Taxonomy" id="670"/>
    <lineage>
        <taxon>Bacteria</taxon>
        <taxon>Pseudomonadati</taxon>
        <taxon>Pseudomonadota</taxon>
        <taxon>Gammaproteobacteria</taxon>
        <taxon>Vibrionales</taxon>
        <taxon>Vibrionaceae</taxon>
        <taxon>Vibrio</taxon>
    </lineage>
</organism>
<dbReference type="PANTHER" id="PTHR45138">
    <property type="entry name" value="REGULATORY COMPONENTS OF SENSORY TRANSDUCTION SYSTEM"/>
    <property type="match status" value="1"/>
</dbReference>
<evidence type="ECO:0000313" key="14">
    <source>
        <dbReference type="Proteomes" id="UP000464718"/>
    </source>
</evidence>
<name>A0A0D8WPQ4_VIBPH</name>
<evidence type="ECO:0000256" key="2">
    <source>
        <dbReference type="ARBA" id="ARBA00012528"/>
    </source>
</evidence>
<dbReference type="InterPro" id="IPR043128">
    <property type="entry name" value="Rev_trsase/Diguanyl_cyclase"/>
</dbReference>
<protein>
    <recommendedName>
        <fullName evidence="2">diguanylate cyclase</fullName>
        <ecNumber evidence="2">2.7.7.65</ecNumber>
    </recommendedName>
</protein>
<gene>
    <name evidence="6" type="ORF">ACX05_20610</name>
    <name evidence="9" type="ORF">EHC69_13420</name>
    <name evidence="10" type="ORF">FVP01_13510</name>
    <name evidence="8" type="ORF">HKB21_27430</name>
    <name evidence="5" type="ORF">I7278_02780</name>
    <name evidence="11" type="ORF">O1Q84_13310</name>
    <name evidence="7" type="ORF">QX249_14180</name>
</gene>
<reference evidence="9 14" key="3">
    <citation type="submission" date="2018-12" db="EMBL/GenBank/DDBJ databases">
        <title>Genomic insights into the evolutionary origins and pathogenicity of five Vibrio parahaemolyticus strains isolated from the shrimp with acute hepatopancreatic necrosis disease (AHPND).</title>
        <authorList>
            <person name="Yang Q."/>
            <person name="Dong X."/>
            <person name="Xie G."/>
            <person name="Fu S."/>
            <person name="Zou P."/>
            <person name="Sun J."/>
            <person name="Wang Y."/>
            <person name="Huang J."/>
        </authorList>
    </citation>
    <scope>NUCLEOTIDE SEQUENCE [LARGE SCALE GENOMIC DNA]</scope>
    <source>
        <strain evidence="9 14">20160303005-1</strain>
    </source>
</reference>
<dbReference type="Proteomes" id="UP001253193">
    <property type="component" value="Unassembled WGS sequence"/>
</dbReference>
<feature type="domain" description="GGDEF" evidence="4">
    <location>
        <begin position="171"/>
        <end position="303"/>
    </location>
</feature>
<evidence type="ECO:0000259" key="4">
    <source>
        <dbReference type="PROSITE" id="PS50887"/>
    </source>
</evidence>
<dbReference type="GO" id="GO:0043709">
    <property type="term" value="P:cell adhesion involved in single-species biofilm formation"/>
    <property type="evidence" value="ECO:0007669"/>
    <property type="project" value="TreeGrafter"/>
</dbReference>
<dbReference type="GO" id="GO:1902201">
    <property type="term" value="P:negative regulation of bacterial-type flagellum-dependent cell motility"/>
    <property type="evidence" value="ECO:0007669"/>
    <property type="project" value="TreeGrafter"/>
</dbReference>
<dbReference type="EMBL" id="DACQKT010000001">
    <property type="protein sequence ID" value="HAS6675729.1"/>
    <property type="molecule type" value="Genomic_DNA"/>
</dbReference>
<dbReference type="InterPro" id="IPR029787">
    <property type="entry name" value="Nucleotide_cyclase"/>
</dbReference>
<dbReference type="GeneID" id="1189879"/>
<dbReference type="EMBL" id="CP114194">
    <property type="protein sequence ID" value="WAT89599.1"/>
    <property type="molecule type" value="Genomic_DNA"/>
</dbReference>
<reference evidence="5" key="2">
    <citation type="journal article" date="2018" name="Genome Biol.">
        <title>SKESA: strategic k-mer extension for scrupulous assemblies.</title>
        <authorList>
            <person name="Souvorov A."/>
            <person name="Agarwala R."/>
            <person name="Lipman D.J."/>
        </authorList>
    </citation>
    <scope>NUCLEOTIDE SEQUENCE</scope>
    <source>
        <strain evidence="5">1930</strain>
    </source>
</reference>
<dbReference type="GO" id="GO:0005886">
    <property type="term" value="C:plasma membrane"/>
    <property type="evidence" value="ECO:0007669"/>
    <property type="project" value="TreeGrafter"/>
</dbReference>
<dbReference type="EMBL" id="CP034298">
    <property type="protein sequence ID" value="QHH10291.1"/>
    <property type="molecule type" value="Genomic_DNA"/>
</dbReference>
<dbReference type="Proteomes" id="UP000464718">
    <property type="component" value="Chromosome i"/>
</dbReference>
<dbReference type="EC" id="2.7.7.65" evidence="2"/>
<dbReference type="InterPro" id="IPR000160">
    <property type="entry name" value="GGDEF_dom"/>
</dbReference>
<dbReference type="RefSeq" id="WP_005456666.1">
    <property type="nucleotide sequence ID" value="NZ_CABMHD010000004.1"/>
</dbReference>
<evidence type="ECO:0000313" key="5">
    <source>
        <dbReference type="EMBL" id="HAS6675729.1"/>
    </source>
</evidence>
<dbReference type="SMART" id="SM00267">
    <property type="entry name" value="GGDEF"/>
    <property type="match status" value="1"/>
</dbReference>
<dbReference type="EMBL" id="JAUHGG010000004">
    <property type="protein sequence ID" value="MDS1821801.1"/>
    <property type="molecule type" value="Genomic_DNA"/>
</dbReference>
<dbReference type="Proteomes" id="UP000321504">
    <property type="component" value="Unassembled WGS sequence"/>
</dbReference>
<dbReference type="SUPFAM" id="SSF55785">
    <property type="entry name" value="PYP-like sensor domain (PAS domain)"/>
    <property type="match status" value="1"/>
</dbReference>
<dbReference type="Pfam" id="PF00990">
    <property type="entry name" value="GGDEF"/>
    <property type="match status" value="1"/>
</dbReference>
<evidence type="ECO:0000313" key="7">
    <source>
        <dbReference type="EMBL" id="MDS1821801.1"/>
    </source>
</evidence>
<keyword evidence="11" id="KW-0548">Nucleotidyltransferase</keyword>
<reference evidence="6 12" key="1">
    <citation type="submission" date="2015-07" db="EMBL/GenBank/DDBJ databases">
        <title>Foodborne Vibrio parahaemolyticus Isolates.</title>
        <authorList>
            <person name="Ronholm J."/>
            <person name="Petronella N."/>
            <person name="Kenwell R."/>
            <person name="Banerjee S."/>
        </authorList>
    </citation>
    <scope>NUCLEOTIDE SEQUENCE [LARGE SCALE GENOMIC DNA]</scope>
    <source>
        <strain evidence="6 12">HS-06-05</strain>
    </source>
</reference>
<dbReference type="NCBIfam" id="TIGR00254">
    <property type="entry name" value="GGDEF"/>
    <property type="match status" value="1"/>
</dbReference>
<reference evidence="10 13" key="4">
    <citation type="submission" date="2019-08" db="EMBL/GenBank/DDBJ databases">
        <title>Emerging of two pre-pandemic pathogenic O4:KUT lineages of Vibrio parahaemolyticus in coastal eastern China.</title>
        <authorList>
            <person name="Yu H."/>
        </authorList>
    </citation>
    <scope>NUCLEOTIDE SEQUENCE [LARGE SCALE GENOMIC DNA]</scope>
    <source>
        <strain evidence="10 13">HZ17-383</strain>
    </source>
</reference>
<dbReference type="Proteomes" id="UP000555836">
    <property type="component" value="Unassembled WGS sequence"/>
</dbReference>
<dbReference type="OrthoDB" id="9812260at2"/>
<evidence type="ECO:0000313" key="10">
    <source>
        <dbReference type="EMBL" id="TXN16958.1"/>
    </source>
</evidence>
<evidence type="ECO:0000256" key="3">
    <source>
        <dbReference type="ARBA" id="ARBA00034247"/>
    </source>
</evidence>
<evidence type="ECO:0000313" key="12">
    <source>
        <dbReference type="Proteomes" id="UP000037697"/>
    </source>
</evidence>
<keyword evidence="11" id="KW-0808">Transferase</keyword>
<dbReference type="EMBL" id="LIRS01000116">
    <property type="protein sequence ID" value="KOY25387.1"/>
    <property type="molecule type" value="Genomic_DNA"/>
</dbReference>
<dbReference type="EMBL" id="JABCLD010002139">
    <property type="protein sequence ID" value="NMU29341.1"/>
    <property type="molecule type" value="Genomic_DNA"/>
</dbReference>